<gene>
    <name evidence="2" type="ORF">M569_02554</name>
</gene>
<feature type="domain" description="Protein kinase" evidence="1">
    <location>
        <begin position="73"/>
        <end position="217"/>
    </location>
</feature>
<protein>
    <recommendedName>
        <fullName evidence="1">Protein kinase domain-containing protein</fullName>
    </recommendedName>
</protein>
<dbReference type="EMBL" id="AUSU01000927">
    <property type="protein sequence ID" value="EPS72204.1"/>
    <property type="molecule type" value="Genomic_DNA"/>
</dbReference>
<evidence type="ECO:0000313" key="3">
    <source>
        <dbReference type="Proteomes" id="UP000015453"/>
    </source>
</evidence>
<evidence type="ECO:0000313" key="2">
    <source>
        <dbReference type="EMBL" id="EPS72204.1"/>
    </source>
</evidence>
<dbReference type="Gene3D" id="3.30.200.20">
    <property type="entry name" value="Phosphorylase Kinase, domain 1"/>
    <property type="match status" value="1"/>
</dbReference>
<dbReference type="InterPro" id="IPR046958">
    <property type="entry name" value="RBK1/2/STUNTED"/>
</dbReference>
<feature type="non-terminal residue" evidence="2">
    <location>
        <position position="217"/>
    </location>
</feature>
<dbReference type="Gene3D" id="1.10.510.10">
    <property type="entry name" value="Transferase(Phosphotransferase) domain 1"/>
    <property type="match status" value="1"/>
</dbReference>
<accession>S8CXK5</accession>
<dbReference type="FunFam" id="3.30.200.20:FF:000389">
    <property type="entry name" value="Receptor-like cytosolic serine/threonine-protein kinase RBK1"/>
    <property type="match status" value="1"/>
</dbReference>
<name>S8CXK5_9LAMI</name>
<dbReference type="InterPro" id="IPR011009">
    <property type="entry name" value="Kinase-like_dom_sf"/>
</dbReference>
<dbReference type="Proteomes" id="UP000015453">
    <property type="component" value="Unassembled WGS sequence"/>
</dbReference>
<dbReference type="SUPFAM" id="SSF56112">
    <property type="entry name" value="Protein kinase-like (PK-like)"/>
    <property type="match status" value="1"/>
</dbReference>
<evidence type="ECO:0000259" key="1">
    <source>
        <dbReference type="PROSITE" id="PS50011"/>
    </source>
</evidence>
<dbReference type="PANTHER" id="PTHR47987:SF7">
    <property type="entry name" value="PROTEIN KINASE SUPERFAMILY PROTEIN"/>
    <property type="match status" value="1"/>
</dbReference>
<sequence length="217" mass="24421">LHWKKVFGQIKKKSSMKFSTIPFLGGYGYDLSKKTFKRKYFRNHSTEDASSIGTKMPWRSFAYDELKQATDNFSPGKLIGKGGQAEVYKGLLADGTVVAVKKVIKQRKNDEENRAGDFLSELGIIAHIDHPNTAKLLGFSADKGLLHLVLQFSPHGSLDTALHGADERIMDWKKRYRVAAGIAEGLKYLHSDCHRRIIHRDITASNILLSEDYEAQV</sequence>
<proteinExistence type="predicted"/>
<dbReference type="PROSITE" id="PS00109">
    <property type="entry name" value="PROTEIN_KINASE_TYR"/>
    <property type="match status" value="1"/>
</dbReference>
<reference evidence="2 3" key="1">
    <citation type="journal article" date="2013" name="BMC Genomics">
        <title>The miniature genome of a carnivorous plant Genlisea aurea contains a low number of genes and short non-coding sequences.</title>
        <authorList>
            <person name="Leushkin E.V."/>
            <person name="Sutormin R.A."/>
            <person name="Nabieva E.R."/>
            <person name="Penin A.A."/>
            <person name="Kondrashov A.S."/>
            <person name="Logacheva M.D."/>
        </authorList>
    </citation>
    <scope>NUCLEOTIDE SEQUENCE [LARGE SCALE GENOMIC DNA]</scope>
</reference>
<dbReference type="PANTHER" id="PTHR47987">
    <property type="entry name" value="OS08G0249100 PROTEIN"/>
    <property type="match status" value="1"/>
</dbReference>
<dbReference type="AlphaFoldDB" id="S8CXK5"/>
<dbReference type="GO" id="GO:0004672">
    <property type="term" value="F:protein kinase activity"/>
    <property type="evidence" value="ECO:0007669"/>
    <property type="project" value="InterPro"/>
</dbReference>
<organism evidence="2 3">
    <name type="scientific">Genlisea aurea</name>
    <dbReference type="NCBI Taxonomy" id="192259"/>
    <lineage>
        <taxon>Eukaryota</taxon>
        <taxon>Viridiplantae</taxon>
        <taxon>Streptophyta</taxon>
        <taxon>Embryophyta</taxon>
        <taxon>Tracheophyta</taxon>
        <taxon>Spermatophyta</taxon>
        <taxon>Magnoliopsida</taxon>
        <taxon>eudicotyledons</taxon>
        <taxon>Gunneridae</taxon>
        <taxon>Pentapetalae</taxon>
        <taxon>asterids</taxon>
        <taxon>lamiids</taxon>
        <taxon>Lamiales</taxon>
        <taxon>Lentibulariaceae</taxon>
        <taxon>Genlisea</taxon>
    </lineage>
</organism>
<dbReference type="InterPro" id="IPR008266">
    <property type="entry name" value="Tyr_kinase_AS"/>
</dbReference>
<dbReference type="Pfam" id="PF07714">
    <property type="entry name" value="PK_Tyr_Ser-Thr"/>
    <property type="match status" value="1"/>
</dbReference>
<dbReference type="OrthoDB" id="1732465at2759"/>
<dbReference type="PROSITE" id="PS50011">
    <property type="entry name" value="PROTEIN_KINASE_DOM"/>
    <property type="match status" value="1"/>
</dbReference>
<dbReference type="InterPro" id="IPR001245">
    <property type="entry name" value="Ser-Thr/Tyr_kinase_cat_dom"/>
</dbReference>
<comment type="caution">
    <text evidence="2">The sequence shown here is derived from an EMBL/GenBank/DDBJ whole genome shotgun (WGS) entry which is preliminary data.</text>
</comment>
<dbReference type="GO" id="GO:0005524">
    <property type="term" value="F:ATP binding"/>
    <property type="evidence" value="ECO:0007669"/>
    <property type="project" value="InterPro"/>
</dbReference>
<dbReference type="InterPro" id="IPR000719">
    <property type="entry name" value="Prot_kinase_dom"/>
</dbReference>
<feature type="non-terminal residue" evidence="2">
    <location>
        <position position="1"/>
    </location>
</feature>
<keyword evidence="3" id="KW-1185">Reference proteome</keyword>